<evidence type="ECO:0008006" key="4">
    <source>
        <dbReference type="Google" id="ProtNLM"/>
    </source>
</evidence>
<feature type="compositionally biased region" description="Basic residues" evidence="1">
    <location>
        <begin position="8"/>
        <end position="18"/>
    </location>
</feature>
<dbReference type="AlphaFoldDB" id="A0A9W9CW36"/>
<reference evidence="2" key="1">
    <citation type="submission" date="2022-10" db="EMBL/GenBank/DDBJ databases">
        <title>Tapping the CABI collections for fungal endophytes: first genome assemblies for Collariella, Neodidymelliopsis, Ascochyta clinopodiicola, Didymella pomorum, Didymosphaeria variabile, Neocosmospora piperis and Neocucurbitaria cava.</title>
        <authorList>
            <person name="Hill R."/>
        </authorList>
    </citation>
    <scope>NUCLEOTIDE SEQUENCE</scope>
    <source>
        <strain evidence="2">IMI 355082</strain>
    </source>
</reference>
<dbReference type="OrthoDB" id="4194555at2759"/>
<protein>
    <recommendedName>
        <fullName evidence="4">F-box domain-containing protein</fullName>
    </recommendedName>
</protein>
<feature type="compositionally biased region" description="Low complexity" evidence="1">
    <location>
        <begin position="50"/>
        <end position="63"/>
    </location>
</feature>
<dbReference type="EMBL" id="JAPEVB010000004">
    <property type="protein sequence ID" value="KAJ4389481.1"/>
    <property type="molecule type" value="Genomic_DNA"/>
</dbReference>
<feature type="compositionally biased region" description="Low complexity" evidence="1">
    <location>
        <begin position="28"/>
        <end position="43"/>
    </location>
</feature>
<organism evidence="2 3">
    <name type="scientific">Gnomoniopsis smithogilvyi</name>
    <dbReference type="NCBI Taxonomy" id="1191159"/>
    <lineage>
        <taxon>Eukaryota</taxon>
        <taxon>Fungi</taxon>
        <taxon>Dikarya</taxon>
        <taxon>Ascomycota</taxon>
        <taxon>Pezizomycotina</taxon>
        <taxon>Sordariomycetes</taxon>
        <taxon>Sordariomycetidae</taxon>
        <taxon>Diaporthales</taxon>
        <taxon>Gnomoniaceae</taxon>
        <taxon>Gnomoniopsis</taxon>
    </lineage>
</organism>
<feature type="compositionally biased region" description="Basic residues" evidence="1">
    <location>
        <begin position="963"/>
        <end position="973"/>
    </location>
</feature>
<gene>
    <name evidence="2" type="ORF">N0V93_006950</name>
</gene>
<comment type="caution">
    <text evidence="2">The sequence shown here is derived from an EMBL/GenBank/DDBJ whole genome shotgun (WGS) entry which is preliminary data.</text>
</comment>
<keyword evidence="3" id="KW-1185">Reference proteome</keyword>
<evidence type="ECO:0000313" key="2">
    <source>
        <dbReference type="EMBL" id="KAJ4389481.1"/>
    </source>
</evidence>
<feature type="region of interest" description="Disordered" evidence="1">
    <location>
        <begin position="1"/>
        <end position="89"/>
    </location>
</feature>
<dbReference type="Proteomes" id="UP001140453">
    <property type="component" value="Unassembled WGS sequence"/>
</dbReference>
<evidence type="ECO:0000256" key="1">
    <source>
        <dbReference type="SAM" id="MobiDB-lite"/>
    </source>
</evidence>
<name>A0A9W9CW36_9PEZI</name>
<evidence type="ECO:0000313" key="3">
    <source>
        <dbReference type="Proteomes" id="UP001140453"/>
    </source>
</evidence>
<feature type="region of interest" description="Disordered" evidence="1">
    <location>
        <begin position="935"/>
        <end position="973"/>
    </location>
</feature>
<sequence>MSEAQSSRARRAAKRRKTSLNSGPPTMSEQSSSNSTAESVANTGSAPAISNTDSSTSNGSSGDQPAEHRDAPNAVLPDHGPPHNSTSVALVPSKEPISHRWPAERIPVEIFNLIIQFLPRKAVQTMRLVNREFDSKLAEIYFKSVVVPFRPEFEALYGSLNIDPRSSSDKQKLSLVIGKTNDEKGLADDTSQTSVNDGVLSAGHRVFEQFGDKMRKFALALELNEKDLASPPLKINQEILSAPWGLYRWPIMSYQRYSRVEGLEQMANETGYMLEAFKYLRHVTEIGISCDAGLGWLCGPDTNPYCARTLSPVFRPIVYEADGAGDSTSAVEEEEESLSLFILKQMALNAGYSEAEWPRVILRLLEDEGREGVIEWIERILPSGRLTRDRIPYLEVNESTTKEDILLQIKNAIACDGESTVVGTTETRTYGLIPSVLSMAQTEMLLELEWAHRALMQSYRIAVMDNKHSFQNLKQLTIARCPSCRIKTWCDDEFWETMTSIETFHLGAIPDWREITKSPSGAIEQRSVAPSEASRTVFELLQFYVAEQKNIKNLSFEWVCGGEFAMGKSQRDRYVLPAPVLSDIGNMVNVLHDFQADDILNLPYVSKLSLKNCWFAPHMFTFFFKHMFLEDLEQVVFESVSLTGPPNSTPELSIYPGPQYKPSHWPWPLCVGAEPGNWFQLQRPQHNNQAPVWQGVPGMPVQLIPLPAVNGNAVNAPANQVQGGAVPPGGGFNPGNMGFMAQPNQPAPGVGAMAAMHAALQNQTAAVPVNHPTAPTQQSVGGHRNRWRPWSWPHVLACLGMTPDAVGKAHEISFKNIERRFAAGFKSILEDRVDNRKHQVVKFKSCGYVLIDFPSINNWKVIPDHAIQVQQSAEFVNRLKDLDNSMLTTQDAMLAKIINYMPDEEEQQLQSLFGFELGWDNLYDPIVKQAAIADGNPNPGQARFSGKVDNKPRSVSAEEKAKSKGKLNRSYRS</sequence>
<feature type="compositionally biased region" description="Basic and acidic residues" evidence="1">
    <location>
        <begin position="946"/>
        <end position="962"/>
    </location>
</feature>
<accession>A0A9W9CW36</accession>
<proteinExistence type="predicted"/>